<keyword evidence="1" id="KW-1185">Reference proteome</keyword>
<reference evidence="2" key="1">
    <citation type="submission" date="2022-11" db="UniProtKB">
        <authorList>
            <consortium name="WormBaseParasite"/>
        </authorList>
    </citation>
    <scope>IDENTIFICATION</scope>
</reference>
<dbReference type="AlphaFoldDB" id="A0A915NFJ2"/>
<proteinExistence type="predicted"/>
<name>A0A915NFJ2_MELJA</name>
<protein>
    <submittedName>
        <fullName evidence="2">Uncharacterized protein</fullName>
    </submittedName>
</protein>
<evidence type="ECO:0000313" key="2">
    <source>
        <dbReference type="WBParaSite" id="scaffold9823_cov333.g14296"/>
    </source>
</evidence>
<dbReference type="Proteomes" id="UP000887561">
    <property type="component" value="Unplaced"/>
</dbReference>
<dbReference type="WBParaSite" id="scaffold9823_cov333.g14296">
    <property type="protein sequence ID" value="scaffold9823_cov333.g14296"/>
    <property type="gene ID" value="scaffold9823_cov333.g14296"/>
</dbReference>
<organism evidence="1 2">
    <name type="scientific">Meloidogyne javanica</name>
    <name type="common">Root-knot nematode worm</name>
    <dbReference type="NCBI Taxonomy" id="6303"/>
    <lineage>
        <taxon>Eukaryota</taxon>
        <taxon>Metazoa</taxon>
        <taxon>Ecdysozoa</taxon>
        <taxon>Nematoda</taxon>
        <taxon>Chromadorea</taxon>
        <taxon>Rhabditida</taxon>
        <taxon>Tylenchina</taxon>
        <taxon>Tylenchomorpha</taxon>
        <taxon>Tylenchoidea</taxon>
        <taxon>Meloidogynidae</taxon>
        <taxon>Meloidogyninae</taxon>
        <taxon>Meloidogyne</taxon>
        <taxon>Meloidogyne incognita group</taxon>
    </lineage>
</organism>
<evidence type="ECO:0000313" key="1">
    <source>
        <dbReference type="Proteomes" id="UP000887561"/>
    </source>
</evidence>
<accession>A0A915NFJ2</accession>
<sequence length="159" mass="17329">CMGSEKTDNQEIIAANKQLCNITTSIAVFTVDFACQKAVALATGYTDCESAIIRSKFVSDCRKMLHFVESSMCILMINDKACCQQKINAATDSVISNCNKLATAVYEYSLSLCKVVKREAISASETGCFLATKLVSGFIMDKCFEALDVPKNNTNIGKF</sequence>